<organism evidence="3 4">
    <name type="scientific">Leptothoe kymatousa TAU-MAC 1615</name>
    <dbReference type="NCBI Taxonomy" id="2364775"/>
    <lineage>
        <taxon>Bacteria</taxon>
        <taxon>Bacillati</taxon>
        <taxon>Cyanobacteriota</taxon>
        <taxon>Cyanophyceae</taxon>
        <taxon>Nodosilineales</taxon>
        <taxon>Cymatolegaceae</taxon>
        <taxon>Leptothoe</taxon>
        <taxon>Leptothoe kymatousa</taxon>
    </lineage>
</organism>
<evidence type="ECO:0000313" key="3">
    <source>
        <dbReference type="EMBL" id="MBT9311011.1"/>
    </source>
</evidence>
<dbReference type="InterPro" id="IPR050190">
    <property type="entry name" value="UPF0213_domain"/>
</dbReference>
<dbReference type="InterPro" id="IPR000305">
    <property type="entry name" value="GIY-YIG_endonuc"/>
</dbReference>
<dbReference type="PANTHER" id="PTHR34477:SF1">
    <property type="entry name" value="UPF0213 PROTEIN YHBQ"/>
    <property type="match status" value="1"/>
</dbReference>
<evidence type="ECO:0000313" key="4">
    <source>
        <dbReference type="Proteomes" id="UP001196661"/>
    </source>
</evidence>
<evidence type="ECO:0000256" key="1">
    <source>
        <dbReference type="ARBA" id="ARBA00007435"/>
    </source>
</evidence>
<dbReference type="Pfam" id="PF01541">
    <property type="entry name" value="GIY-YIG"/>
    <property type="match status" value="1"/>
</dbReference>
<dbReference type="EMBL" id="JADOER010000003">
    <property type="protein sequence ID" value="MBT9311011.1"/>
    <property type="molecule type" value="Genomic_DNA"/>
</dbReference>
<protein>
    <submittedName>
        <fullName evidence="3">GIY-YIG nuclease family protein</fullName>
    </submittedName>
</protein>
<dbReference type="CDD" id="cd10456">
    <property type="entry name" value="GIY-YIG_UPF0213"/>
    <property type="match status" value="1"/>
</dbReference>
<dbReference type="SUPFAM" id="SSF82771">
    <property type="entry name" value="GIY-YIG endonuclease"/>
    <property type="match status" value="1"/>
</dbReference>
<dbReference type="InterPro" id="IPR035901">
    <property type="entry name" value="GIY-YIG_endonuc_sf"/>
</dbReference>
<gene>
    <name evidence="3" type="ORF">IXB28_02225</name>
</gene>
<dbReference type="Gene3D" id="3.40.1440.10">
    <property type="entry name" value="GIY-YIG endonuclease"/>
    <property type="match status" value="1"/>
</dbReference>
<reference evidence="3 4" key="1">
    <citation type="journal article" date="2021" name="Mar. Drugs">
        <title>Genome Reduction and Secondary Metabolism of the Marine Sponge-Associated Cyanobacterium Leptothoe.</title>
        <authorList>
            <person name="Konstantinou D."/>
            <person name="Popin R.V."/>
            <person name="Fewer D.P."/>
            <person name="Sivonen K."/>
            <person name="Gkelis S."/>
        </authorList>
    </citation>
    <scope>NUCLEOTIDE SEQUENCE [LARGE SCALE GENOMIC DNA]</scope>
    <source>
        <strain evidence="3 4">TAU-MAC 1615</strain>
    </source>
</reference>
<proteinExistence type="inferred from homology"/>
<dbReference type="PANTHER" id="PTHR34477">
    <property type="entry name" value="UPF0213 PROTEIN YHBQ"/>
    <property type="match status" value="1"/>
</dbReference>
<accession>A0ABS5Y073</accession>
<sequence length="108" mass="12716">MPHMYILQCCDGSFYTGRTKDLPRRLWQHQNGMGANHTAKRLPVKLFYAEEFTRIADAFYREKQVQGWSRAKKIALMQEAWDRLHILAECQNSSHWKRCGFDCAQPPV</sequence>
<name>A0ABS5Y073_9CYAN</name>
<comment type="caution">
    <text evidence="3">The sequence shown here is derived from an EMBL/GenBank/DDBJ whole genome shotgun (WGS) entry which is preliminary data.</text>
</comment>
<comment type="similarity">
    <text evidence="1">Belongs to the UPF0213 family.</text>
</comment>
<dbReference type="PROSITE" id="PS50164">
    <property type="entry name" value="GIY_YIG"/>
    <property type="match status" value="1"/>
</dbReference>
<dbReference type="Proteomes" id="UP001196661">
    <property type="component" value="Unassembled WGS sequence"/>
</dbReference>
<keyword evidence="4" id="KW-1185">Reference proteome</keyword>
<evidence type="ECO:0000259" key="2">
    <source>
        <dbReference type="PROSITE" id="PS50164"/>
    </source>
</evidence>
<feature type="domain" description="GIY-YIG" evidence="2">
    <location>
        <begin position="1"/>
        <end position="75"/>
    </location>
</feature>